<dbReference type="HOGENOM" id="CLU_022511_2_1_1"/>
<dbReference type="Pfam" id="PF14881">
    <property type="entry name" value="Tubulin_3"/>
    <property type="match status" value="1"/>
</dbReference>
<dbReference type="RefSeq" id="XP_002551413.1">
    <property type="nucleotide sequence ID" value="XM_002551367.1"/>
</dbReference>
<protein>
    <recommendedName>
        <fullName evidence="4">Protein DML1</fullName>
    </recommendedName>
    <alternativeName>
        <fullName evidence="5">Protein dml1</fullName>
    </alternativeName>
</protein>
<name>C5MI18_CANTT</name>
<keyword evidence="6" id="KW-0496">Mitochondrion</keyword>
<dbReference type="GO" id="GO:0005739">
    <property type="term" value="C:mitochondrion"/>
    <property type="evidence" value="ECO:0007669"/>
    <property type="project" value="UniProtKB-SubCell"/>
</dbReference>
<dbReference type="InterPro" id="IPR049942">
    <property type="entry name" value="DML1/Misato"/>
</dbReference>
<dbReference type="OrthoDB" id="271881at2759"/>
<organism evidence="9 10">
    <name type="scientific">Candida tropicalis (strain ATCC MYA-3404 / T1)</name>
    <name type="common">Yeast</name>
    <dbReference type="NCBI Taxonomy" id="294747"/>
    <lineage>
        <taxon>Eukaryota</taxon>
        <taxon>Fungi</taxon>
        <taxon>Dikarya</taxon>
        <taxon>Ascomycota</taxon>
        <taxon>Saccharomycotina</taxon>
        <taxon>Pichiomycetes</taxon>
        <taxon>Debaryomycetaceae</taxon>
        <taxon>Candida/Lodderomyces clade</taxon>
        <taxon>Candida</taxon>
    </lineage>
</organism>
<dbReference type="KEGG" id="ctp:CTRG_05711"/>
<dbReference type="Gene3D" id="3.40.50.1440">
    <property type="entry name" value="Tubulin/FtsZ, GTPase domain"/>
    <property type="match status" value="1"/>
</dbReference>
<evidence type="ECO:0000259" key="8">
    <source>
        <dbReference type="Pfam" id="PF14881"/>
    </source>
</evidence>
<dbReference type="GO" id="GO:0007005">
    <property type="term" value="P:mitochondrion organization"/>
    <property type="evidence" value="ECO:0007669"/>
    <property type="project" value="InterPro"/>
</dbReference>
<evidence type="ECO:0000313" key="9">
    <source>
        <dbReference type="EMBL" id="EER30715.1"/>
    </source>
</evidence>
<evidence type="ECO:0000256" key="3">
    <source>
        <dbReference type="ARBA" id="ARBA00008507"/>
    </source>
</evidence>
<dbReference type="SUPFAM" id="SSF52490">
    <property type="entry name" value="Tubulin nucleotide-binding domain-like"/>
    <property type="match status" value="1"/>
</dbReference>
<keyword evidence="10" id="KW-1185">Reference proteome</keyword>
<reference evidence="9 10" key="1">
    <citation type="journal article" date="2009" name="Nature">
        <title>Evolution of pathogenicity and sexual reproduction in eight Candida genomes.</title>
        <authorList>
            <person name="Butler G."/>
            <person name="Rasmussen M.D."/>
            <person name="Lin M.F."/>
            <person name="Santos M.A."/>
            <person name="Sakthikumar S."/>
            <person name="Munro C.A."/>
            <person name="Rheinbay E."/>
            <person name="Grabherr M."/>
            <person name="Forche A."/>
            <person name="Reedy J.L."/>
            <person name="Agrafioti I."/>
            <person name="Arnaud M.B."/>
            <person name="Bates S."/>
            <person name="Brown A.J."/>
            <person name="Brunke S."/>
            <person name="Costanzo M.C."/>
            <person name="Fitzpatrick D.A."/>
            <person name="de Groot P.W."/>
            <person name="Harris D."/>
            <person name="Hoyer L.L."/>
            <person name="Hube B."/>
            <person name="Klis F.M."/>
            <person name="Kodira C."/>
            <person name="Lennard N."/>
            <person name="Logue M.E."/>
            <person name="Martin R."/>
            <person name="Neiman A.M."/>
            <person name="Nikolaou E."/>
            <person name="Quail M.A."/>
            <person name="Quinn J."/>
            <person name="Santos M.C."/>
            <person name="Schmitzberger F.F."/>
            <person name="Sherlock G."/>
            <person name="Shah P."/>
            <person name="Silverstein K.A."/>
            <person name="Skrzypek M.S."/>
            <person name="Soll D."/>
            <person name="Staggs R."/>
            <person name="Stansfield I."/>
            <person name="Stumpf M.P."/>
            <person name="Sudbery P.E."/>
            <person name="Srikantha T."/>
            <person name="Zeng Q."/>
            <person name="Berman J."/>
            <person name="Berriman M."/>
            <person name="Heitman J."/>
            <person name="Gow N.A."/>
            <person name="Lorenz M.C."/>
            <person name="Birren B.W."/>
            <person name="Kellis M."/>
            <person name="Cuomo C.A."/>
        </authorList>
    </citation>
    <scope>NUCLEOTIDE SEQUENCE [LARGE SCALE GENOMIC DNA]</scope>
    <source>
        <strain evidence="10">ATCC MYA-3404 / T1</strain>
    </source>
</reference>
<evidence type="ECO:0000256" key="2">
    <source>
        <dbReference type="ARBA" id="ARBA00004173"/>
    </source>
</evidence>
<comment type="function">
    <text evidence="1">Involved in the partitioning of the mitochondrial organelle and mitochondrial DNA (mtDNA) inheritance.</text>
</comment>
<evidence type="ECO:0000256" key="4">
    <source>
        <dbReference type="ARBA" id="ARBA00014097"/>
    </source>
</evidence>
<dbReference type="InterPro" id="IPR019605">
    <property type="entry name" value="Misato_II_tubulin-like"/>
</dbReference>
<dbReference type="EMBL" id="GG692403">
    <property type="protein sequence ID" value="EER30715.1"/>
    <property type="molecule type" value="Genomic_DNA"/>
</dbReference>
<evidence type="ECO:0000259" key="7">
    <source>
        <dbReference type="Pfam" id="PF10644"/>
    </source>
</evidence>
<dbReference type="GeneID" id="8300926"/>
<dbReference type="VEuPathDB" id="FungiDB:CTRG_05711"/>
<dbReference type="PANTHER" id="PTHR13391:SF0">
    <property type="entry name" value="PROTEIN MISATO HOMOLOG 1"/>
    <property type="match status" value="1"/>
</dbReference>
<dbReference type="InterPro" id="IPR036525">
    <property type="entry name" value="Tubulin/FtsZ_GTPase_sf"/>
</dbReference>
<dbReference type="InterPro" id="IPR029209">
    <property type="entry name" value="DML1/Misato_tubulin"/>
</dbReference>
<evidence type="ECO:0000256" key="1">
    <source>
        <dbReference type="ARBA" id="ARBA00003757"/>
    </source>
</evidence>
<dbReference type="STRING" id="294747.C5MI18"/>
<dbReference type="Pfam" id="PF10644">
    <property type="entry name" value="Misat_Tub_SegII"/>
    <property type="match status" value="1"/>
</dbReference>
<gene>
    <name evidence="9" type="ORF">CTRG_05711</name>
</gene>
<proteinExistence type="inferred from homology"/>
<accession>C5MI18</accession>
<dbReference type="eggNOG" id="KOG2530">
    <property type="taxonomic scope" value="Eukaryota"/>
</dbReference>
<comment type="subcellular location">
    <subcellularLocation>
        <location evidence="2">Mitochondrion</location>
    </subcellularLocation>
</comment>
<dbReference type="PANTHER" id="PTHR13391">
    <property type="entry name" value="MITOCHONDRIAL DISTRIBUTION REGULATOR MISATO"/>
    <property type="match status" value="1"/>
</dbReference>
<evidence type="ECO:0000313" key="10">
    <source>
        <dbReference type="Proteomes" id="UP000002037"/>
    </source>
</evidence>
<evidence type="ECO:0000256" key="6">
    <source>
        <dbReference type="ARBA" id="ARBA00023128"/>
    </source>
</evidence>
<dbReference type="AlphaFoldDB" id="C5MI18"/>
<comment type="similarity">
    <text evidence="3">Belongs to the misato family.</text>
</comment>
<feature type="domain" description="Misato Segment II tubulin-like" evidence="7">
    <location>
        <begin position="3"/>
        <end position="94"/>
    </location>
</feature>
<evidence type="ECO:0000256" key="5">
    <source>
        <dbReference type="ARBA" id="ARBA00022030"/>
    </source>
</evidence>
<sequence length="497" mass="58097">MGEVISLSFGQDSNHIITHLYNAQESLIPYTPDAIVKHDLQVFLSRFKSSTSTSTSYSPRALIYDLRNGLGSLNKYEYHESIPQLNLPILNDRRPPSKNEYQLKLDQGVTDGSLLNTQNTTYWTDYNKLIYNPKSLNTLTNFIQSPNSKGHHYNFDKLKFDFFNIGQEEFKENNNEDDDKLIEDFRYFLEKTDVLQGLQLFTNIDDAWGGFTSDMVLHLIDEYFNNNNKMNLWIYGILDHTQGNTIKNKVSRIKTLVELTKQSSLMFPMDLNNLKQNSLLTEKFDEISWWHKSSIPAMFINSIWGLNNQQEGQINMSHLQSNISKYNDNRKIINEIKIVGENESNNSDMIMQDIDITKFDFSTLGNKTKSEEINLGVSKSTNPRNFVKNYIRSNKLEIDEEEEEEDTYEYVNPYINIILDVDTFPVDILSSGKKTKFYAEFNMHEGLKTYLKPYEKLIYNIRNQFEDIVEDKNELLEDLSNIIQEYSYGYESDEDYE</sequence>
<dbReference type="Proteomes" id="UP000002037">
    <property type="component" value="Unassembled WGS sequence"/>
</dbReference>
<feature type="domain" description="DML1/Misato tubulin" evidence="8">
    <location>
        <begin position="115"/>
        <end position="303"/>
    </location>
</feature>